<dbReference type="GO" id="GO:0061630">
    <property type="term" value="F:ubiquitin protein ligase activity"/>
    <property type="evidence" value="ECO:0007669"/>
    <property type="project" value="TreeGrafter"/>
</dbReference>
<comment type="caution">
    <text evidence="9">The sequence shown here is derived from an EMBL/GenBank/DDBJ whole genome shotgun (WGS) entry which is preliminary data.</text>
</comment>
<reference evidence="9" key="1">
    <citation type="submission" date="2020-04" db="EMBL/GenBank/DDBJ databases">
        <title>Analysis of mating type loci in Filobasidium floriforme.</title>
        <authorList>
            <person name="Nowrousian M."/>
        </authorList>
    </citation>
    <scope>NUCLEOTIDE SEQUENCE</scope>
    <source>
        <strain evidence="9">CBS 6242</strain>
    </source>
</reference>
<dbReference type="GO" id="GO:0007265">
    <property type="term" value="P:Ras protein signal transduction"/>
    <property type="evidence" value="ECO:0007669"/>
    <property type="project" value="TreeGrafter"/>
</dbReference>
<organism evidence="9 10">
    <name type="scientific">Filobasidium floriforme</name>
    <dbReference type="NCBI Taxonomy" id="5210"/>
    <lineage>
        <taxon>Eukaryota</taxon>
        <taxon>Fungi</taxon>
        <taxon>Dikarya</taxon>
        <taxon>Basidiomycota</taxon>
        <taxon>Agaricomycotina</taxon>
        <taxon>Tremellomycetes</taxon>
        <taxon>Filobasidiales</taxon>
        <taxon>Filobasidiaceae</taxon>
        <taxon>Filobasidium</taxon>
    </lineage>
</organism>
<dbReference type="InterPro" id="IPR013083">
    <property type="entry name" value="Znf_RING/FYVE/PHD"/>
</dbReference>
<dbReference type="GO" id="GO:0016567">
    <property type="term" value="P:protein ubiquitination"/>
    <property type="evidence" value="ECO:0007669"/>
    <property type="project" value="TreeGrafter"/>
</dbReference>
<dbReference type="Pfam" id="PF07576">
    <property type="entry name" value="BRAP2"/>
    <property type="match status" value="1"/>
</dbReference>
<dbReference type="PANTHER" id="PTHR24007:SF7">
    <property type="entry name" value="BRCA1-ASSOCIATED PROTEIN"/>
    <property type="match status" value="1"/>
</dbReference>
<dbReference type="AlphaFoldDB" id="A0A8K0JLX5"/>
<keyword evidence="3" id="KW-0862">Zinc</keyword>
<feature type="coiled-coil region" evidence="5">
    <location>
        <begin position="540"/>
        <end position="606"/>
    </location>
</feature>
<feature type="region of interest" description="Disordered" evidence="6">
    <location>
        <begin position="619"/>
        <end position="648"/>
    </location>
</feature>
<evidence type="ECO:0000313" key="10">
    <source>
        <dbReference type="Proteomes" id="UP000812966"/>
    </source>
</evidence>
<dbReference type="Pfam" id="PF13639">
    <property type="entry name" value="zf-RING_2"/>
    <property type="match status" value="1"/>
</dbReference>
<dbReference type="Pfam" id="PF02148">
    <property type="entry name" value="zf-UBP"/>
    <property type="match status" value="1"/>
</dbReference>
<feature type="domain" description="RING-type" evidence="7">
    <location>
        <begin position="296"/>
        <end position="336"/>
    </location>
</feature>
<name>A0A8K0JLX5_9TREE</name>
<dbReference type="InterPro" id="IPR001841">
    <property type="entry name" value="Znf_RING"/>
</dbReference>
<evidence type="ECO:0000256" key="5">
    <source>
        <dbReference type="SAM" id="Coils"/>
    </source>
</evidence>
<dbReference type="SUPFAM" id="SSF57850">
    <property type="entry name" value="RING/U-box"/>
    <property type="match status" value="2"/>
</dbReference>
<dbReference type="SMART" id="SM00184">
    <property type="entry name" value="RING"/>
    <property type="match status" value="1"/>
</dbReference>
<feature type="coiled-coil region" evidence="5">
    <location>
        <begin position="484"/>
        <end position="511"/>
    </location>
</feature>
<dbReference type="InterPro" id="IPR001607">
    <property type="entry name" value="Znf_UBP"/>
</dbReference>
<dbReference type="GO" id="GO:0005737">
    <property type="term" value="C:cytoplasm"/>
    <property type="evidence" value="ECO:0007669"/>
    <property type="project" value="TreeGrafter"/>
</dbReference>
<dbReference type="InterPro" id="IPR047243">
    <property type="entry name" value="RING-H2_BRAP2"/>
</dbReference>
<evidence type="ECO:0000256" key="1">
    <source>
        <dbReference type="ARBA" id="ARBA00022723"/>
    </source>
</evidence>
<feature type="domain" description="UBP-type" evidence="8">
    <location>
        <begin position="330"/>
        <end position="433"/>
    </location>
</feature>
<dbReference type="PANTHER" id="PTHR24007">
    <property type="entry name" value="BRCA1-ASSOCIATED PROTEIN"/>
    <property type="match status" value="1"/>
</dbReference>
<feature type="compositionally biased region" description="Polar residues" evidence="6">
    <location>
        <begin position="53"/>
        <end position="87"/>
    </location>
</feature>
<dbReference type="Proteomes" id="UP000812966">
    <property type="component" value="Unassembled WGS sequence"/>
</dbReference>
<keyword evidence="1" id="KW-0479">Metal-binding</keyword>
<sequence length="648" mass="71901">MTRKPALYSIVISRRESDDAAADRDYRAGDLCIEWVDYHSEKDIGNQDPGLESLSTGPPGSATLSPKPSKQTSSLTVDVGTDVSNQPGARPLCRSPASEHGPGIPYPVQRQTQGTTELGPGIIHLFKHSQPLSLLEALEADLASGGSKTDDTKERKASSESKVAGKVEVQADAEGQDGTLIAILAVPIWMDVANLGYWLGAWTTCLEGYRMIRDASPNKTLVLLKFRETQEANDFVSIYTGKTFTTDRDRTEQCHPMRIHHLILHTVMDAQKEEATPLPSLLTGIPPKSIHELPTCPVCLERMDSVVTGLVTTPCSHVFHCKCLSKWGESDCPACHLSHRTRESEAHVPYSKCMLCTEEKNDPKANWVCVVCGYIGCSRYQQGHARDHFLRSGHVYSMEIDTQRVWHYLEDTYVHRLIQNRSDGKLVELPSATSLTTSTRVPSGINFDRFNATALAKGFGPTASDEKKMAQLEDITLEYSYLVSEQLEQQKQLHDAEMRNLSRQLKDAQQKAVEGEQWRKKYILAEDAQKSLESKMLPGLEQAKAQAESKFEKISGLARKLQDDLRTERAMGSGLMDKLKATEAKLEASRKETEAAKEQIVELEDMVKDVTFALEMQEKTRGTEAEGGDIIIKEGPGASSKAKKKKKK</sequence>
<evidence type="ECO:0000313" key="9">
    <source>
        <dbReference type="EMBL" id="KAG7553566.1"/>
    </source>
</evidence>
<evidence type="ECO:0000256" key="4">
    <source>
        <dbReference type="PROSITE-ProRule" id="PRU00502"/>
    </source>
</evidence>
<keyword evidence="5" id="KW-0175">Coiled coil</keyword>
<dbReference type="CDD" id="cd16457">
    <property type="entry name" value="RING-H2_BRAP2"/>
    <property type="match status" value="1"/>
</dbReference>
<evidence type="ECO:0000259" key="7">
    <source>
        <dbReference type="PROSITE" id="PS50089"/>
    </source>
</evidence>
<dbReference type="GO" id="GO:0008270">
    <property type="term" value="F:zinc ion binding"/>
    <property type="evidence" value="ECO:0007669"/>
    <property type="project" value="UniProtKB-KW"/>
</dbReference>
<evidence type="ECO:0000256" key="2">
    <source>
        <dbReference type="ARBA" id="ARBA00022771"/>
    </source>
</evidence>
<evidence type="ECO:0000259" key="8">
    <source>
        <dbReference type="PROSITE" id="PS50271"/>
    </source>
</evidence>
<dbReference type="PROSITE" id="PS50271">
    <property type="entry name" value="ZF_UBP"/>
    <property type="match status" value="1"/>
</dbReference>
<dbReference type="PROSITE" id="PS50089">
    <property type="entry name" value="ZF_RING_2"/>
    <property type="match status" value="1"/>
</dbReference>
<evidence type="ECO:0000256" key="3">
    <source>
        <dbReference type="ARBA" id="ARBA00022833"/>
    </source>
</evidence>
<feature type="region of interest" description="Disordered" evidence="6">
    <location>
        <begin position="43"/>
        <end position="113"/>
    </location>
</feature>
<accession>A0A8K0JLX5</accession>
<dbReference type="OrthoDB" id="273556at2759"/>
<keyword evidence="10" id="KW-1185">Reference proteome</keyword>
<keyword evidence="2 4" id="KW-0863">Zinc-finger</keyword>
<protein>
    <submittedName>
        <fullName evidence="9">Uncharacterized protein</fullName>
    </submittedName>
</protein>
<evidence type="ECO:0000256" key="6">
    <source>
        <dbReference type="SAM" id="MobiDB-lite"/>
    </source>
</evidence>
<dbReference type="SMART" id="SM00290">
    <property type="entry name" value="ZnF_UBP"/>
    <property type="match status" value="1"/>
</dbReference>
<dbReference type="EMBL" id="JABELV010000052">
    <property type="protein sequence ID" value="KAG7553566.1"/>
    <property type="molecule type" value="Genomic_DNA"/>
</dbReference>
<proteinExistence type="predicted"/>
<dbReference type="Gene3D" id="3.30.40.10">
    <property type="entry name" value="Zinc/RING finger domain, C3HC4 (zinc finger)"/>
    <property type="match status" value="2"/>
</dbReference>
<dbReference type="InterPro" id="IPR011422">
    <property type="entry name" value="BRAP2/ETP1_RRM"/>
</dbReference>
<gene>
    <name evidence="9" type="ORF">FFLO_02998</name>
</gene>